<dbReference type="HOGENOM" id="CLU_1983034_0_0_1"/>
<dbReference type="EMBL" id="KN835144">
    <property type="protein sequence ID" value="KIK47677.1"/>
    <property type="molecule type" value="Genomic_DNA"/>
</dbReference>
<evidence type="ECO:0000313" key="2">
    <source>
        <dbReference type="EMBL" id="KIK47677.1"/>
    </source>
</evidence>
<evidence type="ECO:0000313" key="3">
    <source>
        <dbReference type="Proteomes" id="UP000054485"/>
    </source>
</evidence>
<gene>
    <name evidence="2" type="ORF">CY34DRAFT_104368</name>
</gene>
<reference evidence="3" key="2">
    <citation type="submission" date="2015-01" db="EMBL/GenBank/DDBJ databases">
        <title>Evolutionary Origins and Diversification of the Mycorrhizal Mutualists.</title>
        <authorList>
            <consortium name="DOE Joint Genome Institute"/>
            <consortium name="Mycorrhizal Genomics Consortium"/>
            <person name="Kohler A."/>
            <person name="Kuo A."/>
            <person name="Nagy L.G."/>
            <person name="Floudas D."/>
            <person name="Copeland A."/>
            <person name="Barry K.W."/>
            <person name="Cichocki N."/>
            <person name="Veneault-Fourrey C."/>
            <person name="LaButti K."/>
            <person name="Lindquist E.A."/>
            <person name="Lipzen A."/>
            <person name="Lundell T."/>
            <person name="Morin E."/>
            <person name="Murat C."/>
            <person name="Riley R."/>
            <person name="Ohm R."/>
            <person name="Sun H."/>
            <person name="Tunlid A."/>
            <person name="Henrissat B."/>
            <person name="Grigoriev I.V."/>
            <person name="Hibbett D.S."/>
            <person name="Martin F."/>
        </authorList>
    </citation>
    <scope>NUCLEOTIDE SEQUENCE [LARGE SCALE GENOMIC DNA]</scope>
    <source>
        <strain evidence="3">UH-Slu-Lm8-n1</strain>
    </source>
</reference>
<protein>
    <submittedName>
        <fullName evidence="2">Uncharacterized protein</fullName>
    </submittedName>
</protein>
<evidence type="ECO:0000256" key="1">
    <source>
        <dbReference type="SAM" id="SignalP"/>
    </source>
</evidence>
<dbReference type="AlphaFoldDB" id="A0A0D0BPI8"/>
<dbReference type="Proteomes" id="UP000054485">
    <property type="component" value="Unassembled WGS sequence"/>
</dbReference>
<feature type="signal peptide" evidence="1">
    <location>
        <begin position="1"/>
        <end position="31"/>
    </location>
</feature>
<keyword evidence="1" id="KW-0732">Signal</keyword>
<reference evidence="2 3" key="1">
    <citation type="submission" date="2014-04" db="EMBL/GenBank/DDBJ databases">
        <authorList>
            <consortium name="DOE Joint Genome Institute"/>
            <person name="Kuo A."/>
            <person name="Ruytinx J."/>
            <person name="Rineau F."/>
            <person name="Colpaert J."/>
            <person name="Kohler A."/>
            <person name="Nagy L.G."/>
            <person name="Floudas D."/>
            <person name="Copeland A."/>
            <person name="Barry K.W."/>
            <person name="Cichocki N."/>
            <person name="Veneault-Fourrey C."/>
            <person name="LaButti K."/>
            <person name="Lindquist E.A."/>
            <person name="Lipzen A."/>
            <person name="Lundell T."/>
            <person name="Morin E."/>
            <person name="Murat C."/>
            <person name="Sun H."/>
            <person name="Tunlid A."/>
            <person name="Henrissat B."/>
            <person name="Grigoriev I.V."/>
            <person name="Hibbett D.S."/>
            <person name="Martin F."/>
            <person name="Nordberg H.P."/>
            <person name="Cantor M.N."/>
            <person name="Hua S.X."/>
        </authorList>
    </citation>
    <scope>NUCLEOTIDE SEQUENCE [LARGE SCALE GENOMIC DNA]</scope>
    <source>
        <strain evidence="2 3">UH-Slu-Lm8-n1</strain>
    </source>
</reference>
<name>A0A0D0BPI8_9AGAM</name>
<sequence>MDASFTTPASCEVALIRLLSLVGVNSGGVACQRPPPNCSWSYSRLEKGTASDESMQMGGRGAASNLDAAKRSALSCVMATQHSTFDCERHKSQEHTDKILLQREKWGCEQRNPDMKHKNPRTYLKT</sequence>
<proteinExistence type="predicted"/>
<keyword evidence="3" id="KW-1185">Reference proteome</keyword>
<organism evidence="2 3">
    <name type="scientific">Suillus luteus UH-Slu-Lm8-n1</name>
    <dbReference type="NCBI Taxonomy" id="930992"/>
    <lineage>
        <taxon>Eukaryota</taxon>
        <taxon>Fungi</taxon>
        <taxon>Dikarya</taxon>
        <taxon>Basidiomycota</taxon>
        <taxon>Agaricomycotina</taxon>
        <taxon>Agaricomycetes</taxon>
        <taxon>Agaricomycetidae</taxon>
        <taxon>Boletales</taxon>
        <taxon>Suillineae</taxon>
        <taxon>Suillaceae</taxon>
        <taxon>Suillus</taxon>
    </lineage>
</organism>
<feature type="chain" id="PRO_5002207871" evidence="1">
    <location>
        <begin position="32"/>
        <end position="126"/>
    </location>
</feature>
<accession>A0A0D0BPI8</accession>
<dbReference type="InParanoid" id="A0A0D0BPI8"/>